<reference evidence="4" key="2">
    <citation type="submission" date="2020-09" db="EMBL/GenBank/DDBJ databases">
        <authorList>
            <person name="Sun Q."/>
            <person name="Ohkuma M."/>
        </authorList>
    </citation>
    <scope>NUCLEOTIDE SEQUENCE</scope>
    <source>
        <strain evidence="4">JCM 10088</strain>
    </source>
</reference>
<dbReference type="PANTHER" id="PTHR43080:SF2">
    <property type="entry name" value="CBS DOMAIN-CONTAINING PROTEIN"/>
    <property type="match status" value="1"/>
</dbReference>
<dbReference type="Pfam" id="PF00571">
    <property type="entry name" value="CBS"/>
    <property type="match status" value="2"/>
</dbReference>
<dbReference type="SUPFAM" id="SSF54631">
    <property type="entry name" value="CBS-domain pair"/>
    <property type="match status" value="1"/>
</dbReference>
<feature type="domain" description="CBS" evidence="3">
    <location>
        <begin position="1"/>
        <end position="44"/>
    </location>
</feature>
<protein>
    <recommendedName>
        <fullName evidence="3">CBS domain-containing protein</fullName>
    </recommendedName>
</protein>
<evidence type="ECO:0000313" key="4">
    <source>
        <dbReference type="EMBL" id="GGP22525.1"/>
    </source>
</evidence>
<dbReference type="InterPro" id="IPR046342">
    <property type="entry name" value="CBS_dom_sf"/>
</dbReference>
<comment type="caution">
    <text evidence="4">The sequence shown here is derived from an EMBL/GenBank/DDBJ whole genome shotgun (WGS) entry which is preliminary data.</text>
</comment>
<dbReference type="InterPro" id="IPR051257">
    <property type="entry name" value="Diverse_CBS-Domain"/>
</dbReference>
<evidence type="ECO:0000313" key="5">
    <source>
        <dbReference type="Proteomes" id="UP000610960"/>
    </source>
</evidence>
<organism evidence="4 5">
    <name type="scientific">Thermocladium modestius</name>
    <dbReference type="NCBI Taxonomy" id="62609"/>
    <lineage>
        <taxon>Archaea</taxon>
        <taxon>Thermoproteota</taxon>
        <taxon>Thermoprotei</taxon>
        <taxon>Thermoproteales</taxon>
        <taxon>Thermoproteaceae</taxon>
        <taxon>Thermocladium</taxon>
    </lineage>
</organism>
<dbReference type="SMART" id="SM00116">
    <property type="entry name" value="CBS"/>
    <property type="match status" value="2"/>
</dbReference>
<gene>
    <name evidence="4" type="ORF">GCM10007981_18940</name>
</gene>
<dbReference type="Gene3D" id="3.10.580.10">
    <property type="entry name" value="CBS-domain"/>
    <property type="match status" value="1"/>
</dbReference>
<accession>A0A830GXI7</accession>
<proteinExistence type="predicted"/>
<dbReference type="AlphaFoldDB" id="A0A830GXI7"/>
<feature type="domain" description="CBS" evidence="3">
    <location>
        <begin position="52"/>
        <end position="110"/>
    </location>
</feature>
<evidence type="ECO:0000256" key="2">
    <source>
        <dbReference type="PROSITE-ProRule" id="PRU00703"/>
    </source>
</evidence>
<name>A0A830GXI7_9CREN</name>
<dbReference type="PANTHER" id="PTHR43080">
    <property type="entry name" value="CBS DOMAIN-CONTAINING PROTEIN CBSX3, MITOCHONDRIAL"/>
    <property type="match status" value="1"/>
</dbReference>
<dbReference type="PROSITE" id="PS51371">
    <property type="entry name" value="CBS"/>
    <property type="match status" value="2"/>
</dbReference>
<evidence type="ECO:0000256" key="1">
    <source>
        <dbReference type="ARBA" id="ARBA00023122"/>
    </source>
</evidence>
<keyword evidence="1 2" id="KW-0129">CBS domain</keyword>
<dbReference type="InterPro" id="IPR000644">
    <property type="entry name" value="CBS_dom"/>
</dbReference>
<dbReference type="EMBL" id="BMNL01000004">
    <property type="protein sequence ID" value="GGP22525.1"/>
    <property type="molecule type" value="Genomic_DNA"/>
</dbReference>
<evidence type="ECO:0000259" key="3">
    <source>
        <dbReference type="PROSITE" id="PS51371"/>
    </source>
</evidence>
<reference evidence="4" key="1">
    <citation type="journal article" date="2014" name="Int. J. Syst. Evol. Microbiol.">
        <title>Complete genome sequence of Corynebacterium casei LMG S-19264T (=DSM 44701T), isolated from a smear-ripened cheese.</title>
        <authorList>
            <consortium name="US DOE Joint Genome Institute (JGI-PGF)"/>
            <person name="Walter F."/>
            <person name="Albersmeier A."/>
            <person name="Kalinowski J."/>
            <person name="Ruckert C."/>
        </authorList>
    </citation>
    <scope>NUCLEOTIDE SEQUENCE</scope>
    <source>
        <strain evidence="4">JCM 10088</strain>
    </source>
</reference>
<dbReference type="Proteomes" id="UP000610960">
    <property type="component" value="Unassembled WGS sequence"/>
</dbReference>
<keyword evidence="5" id="KW-1185">Reference proteome</keyword>
<sequence length="119" mass="13012">MEAVRLMSKANTGLVVVVGDDGKVLGVVSERDIIRALANGVDPSTPVDSVGTMNSIVKVHEKDPIIKVAALMAERNVRHVVVVDDYDRLKGVISIRDLLREYDALKELARKPLVPLTKE</sequence>